<protein>
    <submittedName>
        <fullName evidence="1">Uncharacterized protein</fullName>
    </submittedName>
</protein>
<accession>A0A168VQ51</accession>
<dbReference type="Proteomes" id="UP000076623">
    <property type="component" value="Chromosome"/>
</dbReference>
<keyword evidence="2" id="KW-1185">Reference proteome</keyword>
<name>A0A168VQ51_9BACL</name>
<dbReference type="KEGG" id="fpn:ABE65_000915"/>
<dbReference type="RefSeq" id="WP_066390724.1">
    <property type="nucleotide sequence ID" value="NZ_CP015378.1"/>
</dbReference>
<dbReference type="EMBL" id="CP015378">
    <property type="protein sequence ID" value="ANC75499.1"/>
    <property type="molecule type" value="Genomic_DNA"/>
</dbReference>
<proteinExistence type="predicted"/>
<organism evidence="1 2">
    <name type="scientific">Fictibacillus phosphorivorans</name>
    <dbReference type="NCBI Taxonomy" id="1221500"/>
    <lineage>
        <taxon>Bacteria</taxon>
        <taxon>Bacillati</taxon>
        <taxon>Bacillota</taxon>
        <taxon>Bacilli</taxon>
        <taxon>Bacillales</taxon>
        <taxon>Fictibacillaceae</taxon>
        <taxon>Fictibacillus</taxon>
    </lineage>
</organism>
<dbReference type="STRING" id="1221500.ABE65_000915"/>
<sequence>MAIYIDNVRKSIKRIIKKNKDWKEYKRIVRESLKKKYGVKVKPKTLEDTILQFVAGRKPRTHYLESYLLAFDTLFYNGAAAAIQNKEMKKPKNWRELLITITDDLTLPSEAIKHLEHEEILLQLKTMFYRSIVHCNNKDKDEFARNLHNFIQFLSINKFNNK</sequence>
<evidence type="ECO:0000313" key="2">
    <source>
        <dbReference type="Proteomes" id="UP000076623"/>
    </source>
</evidence>
<dbReference type="AlphaFoldDB" id="A0A168VQ51"/>
<gene>
    <name evidence="1" type="ORF">ABE65_000915</name>
</gene>
<reference evidence="1 2" key="1">
    <citation type="submission" date="2016-04" db="EMBL/GenBank/DDBJ databases">
        <title>Complete genome sequence of Fictibacillus phosphorivorans G25-29, a strain toxic to nematodes.</title>
        <authorList>
            <person name="Zheng Z."/>
        </authorList>
    </citation>
    <scope>NUCLEOTIDE SEQUENCE [LARGE SCALE GENOMIC DNA]</scope>
    <source>
        <strain evidence="1 2">G25-29</strain>
    </source>
</reference>
<evidence type="ECO:0000313" key="1">
    <source>
        <dbReference type="EMBL" id="ANC75499.1"/>
    </source>
</evidence>